<dbReference type="InterPro" id="IPR000600">
    <property type="entry name" value="ROK"/>
</dbReference>
<dbReference type="PANTHER" id="PTHR18964:SF173">
    <property type="entry name" value="GLUCOKINASE"/>
    <property type="match status" value="1"/>
</dbReference>
<feature type="transmembrane region" description="Helical" evidence="1">
    <location>
        <begin position="76"/>
        <end position="93"/>
    </location>
</feature>
<keyword evidence="1" id="KW-0472">Membrane</keyword>
<dbReference type="PROSITE" id="PS01125">
    <property type="entry name" value="ROK"/>
    <property type="match status" value="1"/>
</dbReference>
<gene>
    <name evidence="2" type="ORF">ACFPUY_38560</name>
</gene>
<sequence length="402" mass="41729">MKRTTPRQENAQRERLLRLLQDGPRNRAELGDLVRLSRSALAGELARLSELALIEEVELATSRKGRRSRMVRLSPSLRFAAVVIGAASVNVAITTGDLEILAQASESCDARQGPDAALSVALDLLGELRSQGLAPRLHGVGMGVPGPVSFRDDFAVVPPVMPGWDRYPVRDALTRRLGCPALIDNDANLMALGEMHAGVARTAGDFLLVKLGTGIGCGIVIDGGIHRGASGSAGDIGHVQLDDHGPACLCGNTGCLEAYIGGTAIARQAEEAARSGTSAGLAERLARAGRLTAQDAGAAAAAGDATAIAMIRDGGRRLGQVLADLVSFFNPGLIVIAGGLADLTGLGHVVLTEVRSVVHRRSPPLATRELPIMLSELGDTSGVVGAAKLISTHVLSHRPADL</sequence>
<reference evidence="3" key="1">
    <citation type="journal article" date="2019" name="Int. J. Syst. Evol. Microbiol.">
        <title>The Global Catalogue of Microorganisms (GCM) 10K type strain sequencing project: providing services to taxonomists for standard genome sequencing and annotation.</title>
        <authorList>
            <consortium name="The Broad Institute Genomics Platform"/>
            <consortium name="The Broad Institute Genome Sequencing Center for Infectious Disease"/>
            <person name="Wu L."/>
            <person name="Ma J."/>
        </authorList>
    </citation>
    <scope>NUCLEOTIDE SEQUENCE [LARGE SCALE GENOMIC DNA]</scope>
    <source>
        <strain evidence="3">CGMCC 4.7106</strain>
    </source>
</reference>
<comment type="caution">
    <text evidence="2">The sequence shown here is derived from an EMBL/GenBank/DDBJ whole genome shotgun (WGS) entry which is preliminary data.</text>
</comment>
<keyword evidence="1" id="KW-0812">Transmembrane</keyword>
<evidence type="ECO:0000256" key="1">
    <source>
        <dbReference type="SAM" id="Phobius"/>
    </source>
</evidence>
<accession>A0ABW1C740</accession>
<dbReference type="CDD" id="cd00090">
    <property type="entry name" value="HTH_ARSR"/>
    <property type="match status" value="1"/>
</dbReference>
<keyword evidence="1" id="KW-1133">Transmembrane helix</keyword>
<dbReference type="PANTHER" id="PTHR18964">
    <property type="entry name" value="ROK (REPRESSOR, ORF, KINASE) FAMILY"/>
    <property type="match status" value="1"/>
</dbReference>
<dbReference type="EMBL" id="JBHSNW010000029">
    <property type="protein sequence ID" value="MFC5821032.1"/>
    <property type="molecule type" value="Genomic_DNA"/>
</dbReference>
<dbReference type="RefSeq" id="WP_219546439.1">
    <property type="nucleotide sequence ID" value="NZ_JAHKRN010000024.1"/>
</dbReference>
<keyword evidence="3" id="KW-1185">Reference proteome</keyword>
<evidence type="ECO:0000313" key="2">
    <source>
        <dbReference type="EMBL" id="MFC5821032.1"/>
    </source>
</evidence>
<dbReference type="InterPro" id="IPR049874">
    <property type="entry name" value="ROK_cs"/>
</dbReference>
<proteinExistence type="predicted"/>
<dbReference type="InterPro" id="IPR011991">
    <property type="entry name" value="ArsR-like_HTH"/>
</dbReference>
<protein>
    <submittedName>
        <fullName evidence="2">ROK family transcriptional regulator</fullName>
    </submittedName>
</protein>
<dbReference type="Proteomes" id="UP001596096">
    <property type="component" value="Unassembled WGS sequence"/>
</dbReference>
<evidence type="ECO:0000313" key="3">
    <source>
        <dbReference type="Proteomes" id="UP001596096"/>
    </source>
</evidence>
<name>A0ABW1C740_9ACTN</name>
<organism evidence="2 3">
    <name type="scientific">Nonomuraea harbinensis</name>
    <dbReference type="NCBI Taxonomy" id="1286938"/>
    <lineage>
        <taxon>Bacteria</taxon>
        <taxon>Bacillati</taxon>
        <taxon>Actinomycetota</taxon>
        <taxon>Actinomycetes</taxon>
        <taxon>Streptosporangiales</taxon>
        <taxon>Streptosporangiaceae</taxon>
        <taxon>Nonomuraea</taxon>
    </lineage>
</organism>
<dbReference type="Pfam" id="PF00480">
    <property type="entry name" value="ROK"/>
    <property type="match status" value="1"/>
</dbReference>